<evidence type="ECO:0000313" key="1">
    <source>
        <dbReference type="EMBL" id="QSQ17204.1"/>
    </source>
</evidence>
<reference evidence="1 2" key="1">
    <citation type="submission" date="2021-02" db="EMBL/GenBank/DDBJ databases">
        <title>De Novo genome assembly of isolated myxobacteria.</title>
        <authorList>
            <person name="Stevens D.C."/>
        </authorList>
    </citation>
    <scope>NUCLEOTIDE SEQUENCE [LARGE SCALE GENOMIC DNA]</scope>
    <source>
        <strain evidence="1 2">SCHIC003</strain>
    </source>
</reference>
<gene>
    <name evidence="1" type="ORF">JY572_14580</name>
</gene>
<evidence type="ECO:0000313" key="2">
    <source>
        <dbReference type="Proteomes" id="UP000663090"/>
    </source>
</evidence>
<keyword evidence="2" id="KW-1185">Reference proteome</keyword>
<sequence length="135" mass="14755">MTAVLPSLTLRTKFGSFKFESGLSPVRICTNTGIVERPCHFRDRGLALVELSEKGSTTYNVTHETSGMQVCPKMAERHQALAIAVALLHLPIDWGRPVGELKGQVRALSHDERALLSALQSGSIQFVNIDQDGVQ</sequence>
<proteinExistence type="predicted"/>
<dbReference type="RefSeq" id="WP_206718838.1">
    <property type="nucleotide sequence ID" value="NZ_CP071091.1"/>
</dbReference>
<protein>
    <submittedName>
        <fullName evidence="1">Uncharacterized protein</fullName>
    </submittedName>
</protein>
<accession>A0ABX7NEH5</accession>
<dbReference type="EMBL" id="CP071091">
    <property type="protein sequence ID" value="QSQ17204.1"/>
    <property type="molecule type" value="Genomic_DNA"/>
</dbReference>
<dbReference type="Proteomes" id="UP000663090">
    <property type="component" value="Chromosome"/>
</dbReference>
<organism evidence="1 2">
    <name type="scientific">Myxococcus landrumensis</name>
    <dbReference type="NCBI Taxonomy" id="2813577"/>
    <lineage>
        <taxon>Bacteria</taxon>
        <taxon>Pseudomonadati</taxon>
        <taxon>Myxococcota</taxon>
        <taxon>Myxococcia</taxon>
        <taxon>Myxococcales</taxon>
        <taxon>Cystobacterineae</taxon>
        <taxon>Myxococcaceae</taxon>
        <taxon>Myxococcus</taxon>
    </lineage>
</organism>
<name>A0ABX7NEH5_9BACT</name>